<name>A0A391PAW5_9FIRM</name>
<dbReference type="EMBL" id="BHGK01000001">
    <property type="protein sequence ID" value="GCA66919.1"/>
    <property type="molecule type" value="Genomic_DNA"/>
</dbReference>
<sequence>MANYYLKMDNIMKNMFVVALNEELKAQREQDGHAEETETLLKKVREYDLAEKRLQITAGEQRQIRKALNRLRSKYLAAGRYSDGIDKVILQVARPNTTRHMFW</sequence>
<keyword evidence="2" id="KW-1185">Reference proteome</keyword>
<evidence type="ECO:0000313" key="2">
    <source>
        <dbReference type="Proteomes" id="UP000265643"/>
    </source>
</evidence>
<dbReference type="AlphaFoldDB" id="A0A391PAW5"/>
<dbReference type="Proteomes" id="UP000265643">
    <property type="component" value="Unassembled WGS sequence"/>
</dbReference>
<proteinExistence type="predicted"/>
<accession>A0A391PAW5</accession>
<evidence type="ECO:0000313" key="1">
    <source>
        <dbReference type="EMBL" id="GCA66919.1"/>
    </source>
</evidence>
<reference evidence="2" key="1">
    <citation type="submission" date="2018-09" db="EMBL/GenBank/DDBJ databases">
        <title>Draft Genome Sequence of Mediterraneibacter sp. KCTC 15684.</title>
        <authorList>
            <person name="Kim J.S."/>
            <person name="Han K.I."/>
            <person name="Suh M.K."/>
            <person name="Lee K.C."/>
            <person name="Eom M.K."/>
            <person name="Lee J.H."/>
            <person name="Park S.H."/>
            <person name="Kang S.W."/>
            <person name="Park J.E."/>
            <person name="Oh B.S."/>
            <person name="Yu S.Y."/>
            <person name="Choi S.H."/>
            <person name="Lee D.H."/>
            <person name="Yoon H."/>
            <person name="Kim B."/>
            <person name="Yang S.J."/>
            <person name="Lee J.S."/>
        </authorList>
    </citation>
    <scope>NUCLEOTIDE SEQUENCE [LARGE SCALE GENOMIC DNA]</scope>
    <source>
        <strain evidence="2">KCTC 15684</strain>
    </source>
</reference>
<comment type="caution">
    <text evidence="1">The sequence shown here is derived from an EMBL/GenBank/DDBJ whole genome shotgun (WGS) entry which is preliminary data.</text>
</comment>
<protein>
    <submittedName>
        <fullName evidence="1">Uncharacterized protein</fullName>
    </submittedName>
</protein>
<organism evidence="1 2">
    <name type="scientific">Mediterraneibacter butyricigenes</name>
    <dbReference type="NCBI Taxonomy" id="2316025"/>
    <lineage>
        <taxon>Bacteria</taxon>
        <taxon>Bacillati</taxon>
        <taxon>Bacillota</taxon>
        <taxon>Clostridia</taxon>
        <taxon>Lachnospirales</taxon>
        <taxon>Lachnospiraceae</taxon>
        <taxon>Mediterraneibacter</taxon>
    </lineage>
</organism>
<dbReference type="RefSeq" id="WP_117559088.1">
    <property type="nucleotide sequence ID" value="NZ_BHGK01000001.1"/>
</dbReference>
<gene>
    <name evidence="1" type="ORF">KGMB01110_13550</name>
</gene>